<dbReference type="SUPFAM" id="SSF140612">
    <property type="entry name" value="EB1 dimerisation domain-like"/>
    <property type="match status" value="1"/>
</dbReference>
<evidence type="ECO:0000256" key="6">
    <source>
        <dbReference type="ARBA" id="ARBA00022776"/>
    </source>
</evidence>
<evidence type="ECO:0000313" key="12">
    <source>
        <dbReference type="EnsemblMetazoa" id="GAUT021871-PA"/>
    </source>
</evidence>
<keyword evidence="7" id="KW-0206">Cytoskeleton</keyword>
<dbReference type="PANTHER" id="PTHR10623">
    <property type="entry name" value="MICROTUBULE-ASSOCIATED PROTEIN RP/EB FAMILY MEMBER"/>
    <property type="match status" value="1"/>
</dbReference>
<dbReference type="GO" id="GO:0005874">
    <property type="term" value="C:microtubule"/>
    <property type="evidence" value="ECO:0007669"/>
    <property type="project" value="UniProtKB-KW"/>
</dbReference>
<dbReference type="GO" id="GO:0051301">
    <property type="term" value="P:cell division"/>
    <property type="evidence" value="ECO:0007669"/>
    <property type="project" value="UniProtKB-KW"/>
</dbReference>
<evidence type="ECO:0008006" key="14">
    <source>
        <dbReference type="Google" id="ProtNLM"/>
    </source>
</evidence>
<organism evidence="12 13">
    <name type="scientific">Glossina austeni</name>
    <name type="common">Savannah tsetse fly</name>
    <dbReference type="NCBI Taxonomy" id="7395"/>
    <lineage>
        <taxon>Eukaryota</taxon>
        <taxon>Metazoa</taxon>
        <taxon>Ecdysozoa</taxon>
        <taxon>Arthropoda</taxon>
        <taxon>Hexapoda</taxon>
        <taxon>Insecta</taxon>
        <taxon>Pterygota</taxon>
        <taxon>Neoptera</taxon>
        <taxon>Endopterygota</taxon>
        <taxon>Diptera</taxon>
        <taxon>Brachycera</taxon>
        <taxon>Muscomorpha</taxon>
        <taxon>Hippoboscoidea</taxon>
        <taxon>Glossinidae</taxon>
        <taxon>Glossina</taxon>
    </lineage>
</organism>
<dbReference type="SUPFAM" id="SSF47576">
    <property type="entry name" value="Calponin-homology domain, CH-domain"/>
    <property type="match status" value="1"/>
</dbReference>
<keyword evidence="5 9" id="KW-0493">Microtubule</keyword>
<dbReference type="PROSITE" id="PS50021">
    <property type="entry name" value="CH"/>
    <property type="match status" value="1"/>
</dbReference>
<dbReference type="Proteomes" id="UP000078200">
    <property type="component" value="Unassembled WGS sequence"/>
</dbReference>
<keyword evidence="13" id="KW-1185">Reference proteome</keyword>
<evidence type="ECO:0000259" key="11">
    <source>
        <dbReference type="PROSITE" id="PS51230"/>
    </source>
</evidence>
<evidence type="ECO:0000256" key="9">
    <source>
        <dbReference type="PROSITE-ProRule" id="PRU00576"/>
    </source>
</evidence>
<evidence type="ECO:0000259" key="10">
    <source>
        <dbReference type="PROSITE" id="PS50021"/>
    </source>
</evidence>
<comment type="subcellular location">
    <subcellularLocation>
        <location evidence="1">Cytoplasm</location>
        <location evidence="1">Cytoskeleton</location>
    </subcellularLocation>
</comment>
<evidence type="ECO:0000313" key="13">
    <source>
        <dbReference type="Proteomes" id="UP000078200"/>
    </source>
</evidence>
<dbReference type="InterPro" id="IPR001715">
    <property type="entry name" value="CH_dom"/>
</dbReference>
<sequence length="265" mass="29872">MATHVYSTSASTENLSADDMLVWVNNRLQAQFAKIEELCTGAAYCQFMDMLFPNSVPMTRVKCFTNSEHEYIQNFQILQASFKKINADKIIPIDDLVTGDFQNNFKFLQWFKGFFDANYDGKEYDARAAREGAQMGYGTAHAKILPSSDAVQQKFPSMTAPLTAHSTVSSSVTLESVTKAAQRTNSTIEKCNENSTTAADERIVELSIEIMCMHLSLHGLEKERDRYLSRLVDIEFLCEEVDEGEALPLVQKIFKILYAPFDNGH</sequence>
<keyword evidence="3" id="KW-0963">Cytoplasm</keyword>
<evidence type="ECO:0000256" key="8">
    <source>
        <dbReference type="ARBA" id="ARBA00023306"/>
    </source>
</evidence>
<dbReference type="InterPro" id="IPR036872">
    <property type="entry name" value="CH_dom_sf"/>
</dbReference>
<keyword evidence="6" id="KW-0498">Mitosis</keyword>
<dbReference type="InterPro" id="IPR004953">
    <property type="entry name" value="EB1_C"/>
</dbReference>
<dbReference type="STRING" id="7395.A0A1A9V0L8"/>
<keyword evidence="8" id="KW-0131">Cell cycle</keyword>
<feature type="domain" description="Calponin-homology (CH)" evidence="10">
    <location>
        <begin position="14"/>
        <end position="116"/>
    </location>
</feature>
<dbReference type="GO" id="GO:0008017">
    <property type="term" value="F:microtubule binding"/>
    <property type="evidence" value="ECO:0007669"/>
    <property type="project" value="InterPro"/>
</dbReference>
<dbReference type="Pfam" id="PF00307">
    <property type="entry name" value="CH"/>
    <property type="match status" value="1"/>
</dbReference>
<reference evidence="12" key="1">
    <citation type="submission" date="2020-05" db="UniProtKB">
        <authorList>
            <consortium name="EnsemblMetazoa"/>
        </authorList>
    </citation>
    <scope>IDENTIFICATION</scope>
    <source>
        <strain evidence="12">TTRI</strain>
    </source>
</reference>
<dbReference type="FunFam" id="1.10.418.10:FF:000007">
    <property type="entry name" value="Microtubule-associated protein, RP/EB family, member 2"/>
    <property type="match status" value="1"/>
</dbReference>
<accession>A0A1A9V0L8</accession>
<dbReference type="Gene3D" id="1.10.418.10">
    <property type="entry name" value="Calponin-like domain"/>
    <property type="match status" value="1"/>
</dbReference>
<dbReference type="Pfam" id="PF03271">
    <property type="entry name" value="EB1"/>
    <property type="match status" value="1"/>
</dbReference>
<proteinExistence type="inferred from homology"/>
<dbReference type="Gene3D" id="1.20.5.1430">
    <property type="match status" value="1"/>
</dbReference>
<dbReference type="VEuPathDB" id="VectorBase:GAUT021871"/>
<dbReference type="EnsemblMetazoa" id="GAUT021871-RA">
    <property type="protein sequence ID" value="GAUT021871-PA"/>
    <property type="gene ID" value="GAUT021871"/>
</dbReference>
<dbReference type="AlphaFoldDB" id="A0A1A9V0L8"/>
<comment type="similarity">
    <text evidence="2">Belongs to the MAPRE family.</text>
</comment>
<dbReference type="PROSITE" id="PS51230">
    <property type="entry name" value="EB1_C"/>
    <property type="match status" value="1"/>
</dbReference>
<evidence type="ECO:0000256" key="2">
    <source>
        <dbReference type="ARBA" id="ARBA00010729"/>
    </source>
</evidence>
<feature type="domain" description="EB1 C-terminal" evidence="11">
    <location>
        <begin position="195"/>
        <end position="265"/>
    </location>
</feature>
<protein>
    <recommendedName>
        <fullName evidence="14">Microtubule-associated protein RP/EB family member 1</fullName>
    </recommendedName>
</protein>
<dbReference type="InterPro" id="IPR027328">
    <property type="entry name" value="MAPRE"/>
</dbReference>
<evidence type="ECO:0000256" key="3">
    <source>
        <dbReference type="ARBA" id="ARBA00022490"/>
    </source>
</evidence>
<keyword evidence="4" id="KW-0132">Cell division</keyword>
<evidence type="ECO:0000256" key="5">
    <source>
        <dbReference type="ARBA" id="ARBA00022701"/>
    </source>
</evidence>
<name>A0A1A9V0L8_GLOAU</name>
<dbReference type="InterPro" id="IPR036133">
    <property type="entry name" value="EB1_C_sf"/>
</dbReference>
<evidence type="ECO:0000256" key="1">
    <source>
        <dbReference type="ARBA" id="ARBA00004245"/>
    </source>
</evidence>
<evidence type="ECO:0000256" key="4">
    <source>
        <dbReference type="ARBA" id="ARBA00022618"/>
    </source>
</evidence>
<evidence type="ECO:0000256" key="7">
    <source>
        <dbReference type="ARBA" id="ARBA00023212"/>
    </source>
</evidence>